<name>D6PJG9_9ZZZZ</name>
<accession>D6PJG9</accession>
<proteinExistence type="predicted"/>
<protein>
    <submittedName>
        <fullName evidence="1">Uncharacterized protein</fullName>
    </submittedName>
</protein>
<evidence type="ECO:0000313" key="1">
    <source>
        <dbReference type="EMBL" id="ADD95870.1"/>
    </source>
</evidence>
<dbReference type="EMBL" id="GU943107">
    <property type="protein sequence ID" value="ADD95870.1"/>
    <property type="molecule type" value="Genomic_DNA"/>
</dbReference>
<reference evidence="1" key="1">
    <citation type="journal article" date="2010" name="ISME J.">
        <title>Metagenome of the Mediterranean deep chlorophyll maximum studied by direct and fosmid library 454 pyrosequencing.</title>
        <authorList>
            <person name="Ghai R."/>
            <person name="Martin-Cuadrado A.B."/>
            <person name="Molto A.G."/>
            <person name="Heredia I.G."/>
            <person name="Cabrera R."/>
            <person name="Martin J."/>
            <person name="Verdu M."/>
            <person name="Deschamps P."/>
            <person name="Moreira D."/>
            <person name="Lopez-Garcia P."/>
            <person name="Mira A."/>
            <person name="Rodriguez-Valera F."/>
        </authorList>
    </citation>
    <scope>NUCLEOTIDE SEQUENCE</scope>
</reference>
<sequence>MYHPDINKTFREVDNEVDAEADLDIFELEIDALNAAAEMSVDDMEAIMRAEIGSKVSKMKSKELRRDTLIFARENPALFLELTKDENVNLRNLGIKAVENGILILSEDNRTFMAGKEKENYLKFLLTNTHILL</sequence>
<dbReference type="AlphaFoldDB" id="D6PJG9"/>
<organism evidence="1">
    <name type="scientific">uncultured organism MedDCM-OCT-S12-C74</name>
    <dbReference type="NCBI Taxonomy" id="743667"/>
    <lineage>
        <taxon>unclassified sequences</taxon>
        <taxon>environmental samples</taxon>
    </lineage>
</organism>